<keyword evidence="2" id="KW-0472">Membrane</keyword>
<evidence type="ECO:0000256" key="2">
    <source>
        <dbReference type="SAM" id="Phobius"/>
    </source>
</evidence>
<dbReference type="EMBL" id="LIBB01000500">
    <property type="protein sequence ID" value="KRO69088.1"/>
    <property type="molecule type" value="Genomic_DNA"/>
</dbReference>
<feature type="transmembrane region" description="Helical" evidence="2">
    <location>
        <begin position="28"/>
        <end position="47"/>
    </location>
</feature>
<name>A0A0R2S7T4_9GAMM</name>
<dbReference type="Proteomes" id="UP000051934">
    <property type="component" value="Unassembled WGS sequence"/>
</dbReference>
<dbReference type="AlphaFoldDB" id="A0A0R2S7T4"/>
<feature type="compositionally biased region" description="Polar residues" evidence="1">
    <location>
        <begin position="172"/>
        <end position="189"/>
    </location>
</feature>
<keyword evidence="2" id="KW-1133">Transmembrane helix</keyword>
<gene>
    <name evidence="3" type="ORF">ABR69_07910</name>
</gene>
<dbReference type="InterPro" id="IPR025489">
    <property type="entry name" value="DUF4381"/>
</dbReference>
<evidence type="ECO:0000313" key="3">
    <source>
        <dbReference type="EMBL" id="KRO69088.1"/>
    </source>
</evidence>
<evidence type="ECO:0000313" key="4">
    <source>
        <dbReference type="Proteomes" id="UP000051934"/>
    </source>
</evidence>
<protein>
    <recommendedName>
        <fullName evidence="5">DUF4381 domain-containing protein</fullName>
    </recommendedName>
</protein>
<sequence>MDSEELLAQLADIRLPGEISWWPPAPGWWILSAIVLVSSIFAWRAYARARDTKLLLRFALAELERCMTNYRQQAAGNGSIAGLNLLNATNSVLRRVALFHNPHSAIASLSGEDWAQFLSLSSTSASPLLTDSLREGFASGRFQRELTVDAEALHAFATGWIKDQYSRVGDTQPPTGASDVSPSRTEANA</sequence>
<feature type="region of interest" description="Disordered" evidence="1">
    <location>
        <begin position="167"/>
        <end position="189"/>
    </location>
</feature>
<comment type="caution">
    <text evidence="3">The sequence shown here is derived from an EMBL/GenBank/DDBJ whole genome shotgun (WGS) entry which is preliminary data.</text>
</comment>
<reference evidence="3 4" key="1">
    <citation type="submission" date="2015-10" db="EMBL/GenBank/DDBJ databases">
        <title>Metagenome-Assembled Genomes uncover a global brackish microbiome.</title>
        <authorList>
            <person name="Hugerth L.W."/>
            <person name="Larsson J."/>
            <person name="Alneberg J."/>
            <person name="Lindh M.V."/>
            <person name="Legrand C."/>
            <person name="Pinhassi J."/>
            <person name="Andersson A.F."/>
        </authorList>
    </citation>
    <scope>NUCLEOTIDE SEQUENCE [LARGE SCALE GENOMIC DNA]</scope>
    <source>
        <strain evidence="3">BACL4 MAG-120507-bin80</strain>
    </source>
</reference>
<accession>A0A0R2S7T4</accession>
<evidence type="ECO:0008006" key="5">
    <source>
        <dbReference type="Google" id="ProtNLM"/>
    </source>
</evidence>
<proteinExistence type="predicted"/>
<keyword evidence="2" id="KW-0812">Transmembrane</keyword>
<organism evidence="3 4">
    <name type="scientific">OM182 bacterium BACL3 MAG-120507-bin80</name>
    <dbReference type="NCBI Taxonomy" id="1655577"/>
    <lineage>
        <taxon>Bacteria</taxon>
        <taxon>Pseudomonadati</taxon>
        <taxon>Pseudomonadota</taxon>
        <taxon>Gammaproteobacteria</taxon>
        <taxon>OMG group</taxon>
        <taxon>OM182 clade</taxon>
    </lineage>
</organism>
<evidence type="ECO:0000256" key="1">
    <source>
        <dbReference type="SAM" id="MobiDB-lite"/>
    </source>
</evidence>
<dbReference type="Pfam" id="PF14316">
    <property type="entry name" value="DUF4381"/>
    <property type="match status" value="1"/>
</dbReference>